<feature type="region of interest" description="Disordered" evidence="1">
    <location>
        <begin position="25"/>
        <end position="46"/>
    </location>
</feature>
<evidence type="ECO:0000256" key="1">
    <source>
        <dbReference type="SAM" id="MobiDB-lite"/>
    </source>
</evidence>
<evidence type="ECO:0008006" key="5">
    <source>
        <dbReference type="Google" id="ProtNLM"/>
    </source>
</evidence>
<name>A0A1A7BJJ0_9SPHN</name>
<keyword evidence="2" id="KW-0732">Signal</keyword>
<keyword evidence="4" id="KW-1185">Reference proteome</keyword>
<dbReference type="STRING" id="1300349.I603_0012"/>
<comment type="caution">
    <text evidence="3">The sequence shown here is derived from an EMBL/GenBank/DDBJ whole genome shotgun (WGS) entry which is preliminary data.</text>
</comment>
<dbReference type="Proteomes" id="UP000092484">
    <property type="component" value="Unassembled WGS sequence"/>
</dbReference>
<sequence>MKTIRSFLAGVIAALALAGLVAPAAGREPPRNDQGEARREAQAGTHLSLREIERRILPQMRGSEYLGPAYDPTARAYRLKFIRDGRVTYVDVDARTGRVIGRSR</sequence>
<dbReference type="RefSeq" id="WP_198157195.1">
    <property type="nucleotide sequence ID" value="NZ_LZYB01000001.1"/>
</dbReference>
<gene>
    <name evidence="3" type="ORF">I603_0012</name>
</gene>
<evidence type="ECO:0000313" key="4">
    <source>
        <dbReference type="Proteomes" id="UP000092484"/>
    </source>
</evidence>
<feature type="compositionally biased region" description="Basic and acidic residues" evidence="1">
    <location>
        <begin position="28"/>
        <end position="41"/>
    </location>
</feature>
<evidence type="ECO:0000256" key="2">
    <source>
        <dbReference type="SAM" id="SignalP"/>
    </source>
</evidence>
<feature type="chain" id="PRO_5008509968" description="PepSY domain-containing protein" evidence="2">
    <location>
        <begin position="25"/>
        <end position="104"/>
    </location>
</feature>
<dbReference type="PATRIC" id="fig|1300349.4.peg.12"/>
<evidence type="ECO:0000313" key="3">
    <source>
        <dbReference type="EMBL" id="OBV11881.1"/>
    </source>
</evidence>
<organism evidence="3 4">
    <name type="scientific">Erythrobacter dokdonensis DSW-74</name>
    <dbReference type="NCBI Taxonomy" id="1300349"/>
    <lineage>
        <taxon>Bacteria</taxon>
        <taxon>Pseudomonadati</taxon>
        <taxon>Pseudomonadota</taxon>
        <taxon>Alphaproteobacteria</taxon>
        <taxon>Sphingomonadales</taxon>
        <taxon>Erythrobacteraceae</taxon>
        <taxon>Erythrobacter/Porphyrobacter group</taxon>
        <taxon>Erythrobacter</taxon>
    </lineage>
</organism>
<reference evidence="3 4" key="1">
    <citation type="submission" date="2016-06" db="EMBL/GenBank/DDBJ databases">
        <title>Genome sequence of Porphyrobacter dokdonensis DSW-74.</title>
        <authorList>
            <person name="Kim J.F."/>
            <person name="Song J.Y."/>
        </authorList>
    </citation>
    <scope>NUCLEOTIDE SEQUENCE [LARGE SCALE GENOMIC DNA]</scope>
    <source>
        <strain evidence="3 4">DSW-74</strain>
    </source>
</reference>
<protein>
    <recommendedName>
        <fullName evidence="5">PepSY domain-containing protein</fullName>
    </recommendedName>
</protein>
<accession>A0A1A7BJJ0</accession>
<dbReference type="EMBL" id="LZYB01000001">
    <property type="protein sequence ID" value="OBV11881.1"/>
    <property type="molecule type" value="Genomic_DNA"/>
</dbReference>
<dbReference type="AlphaFoldDB" id="A0A1A7BJJ0"/>
<proteinExistence type="predicted"/>
<feature type="signal peptide" evidence="2">
    <location>
        <begin position="1"/>
        <end position="24"/>
    </location>
</feature>